<name>A0A813JJR3_POLGL</name>
<reference evidence="2" key="1">
    <citation type="submission" date="2021-02" db="EMBL/GenBank/DDBJ databases">
        <authorList>
            <person name="Dougan E. K."/>
            <person name="Rhodes N."/>
            <person name="Thang M."/>
            <person name="Chan C."/>
        </authorList>
    </citation>
    <scope>NUCLEOTIDE SEQUENCE</scope>
</reference>
<organism evidence="2 3">
    <name type="scientific">Polarella glacialis</name>
    <name type="common">Dinoflagellate</name>
    <dbReference type="NCBI Taxonomy" id="89957"/>
    <lineage>
        <taxon>Eukaryota</taxon>
        <taxon>Sar</taxon>
        <taxon>Alveolata</taxon>
        <taxon>Dinophyceae</taxon>
        <taxon>Suessiales</taxon>
        <taxon>Suessiaceae</taxon>
        <taxon>Polarella</taxon>
    </lineage>
</organism>
<proteinExistence type="predicted"/>
<evidence type="ECO:0000313" key="3">
    <source>
        <dbReference type="Proteomes" id="UP000626109"/>
    </source>
</evidence>
<feature type="non-terminal residue" evidence="2">
    <location>
        <position position="96"/>
    </location>
</feature>
<sequence length="96" mass="10164">APTPHVVPESVDMSLFMPWSSSAPKEARKSPSEASRKVSNRREPDSAAAASPASIGPLEPFGPSPASGRRVRWAESWGTDDQPLPASPASAWSWPA</sequence>
<evidence type="ECO:0000256" key="1">
    <source>
        <dbReference type="SAM" id="MobiDB-lite"/>
    </source>
</evidence>
<accession>A0A813JJR3</accession>
<feature type="region of interest" description="Disordered" evidence="1">
    <location>
        <begin position="20"/>
        <end position="96"/>
    </location>
</feature>
<feature type="compositionally biased region" description="Basic and acidic residues" evidence="1">
    <location>
        <begin position="25"/>
        <end position="45"/>
    </location>
</feature>
<protein>
    <submittedName>
        <fullName evidence="2">Uncharacterized protein</fullName>
    </submittedName>
</protein>
<gene>
    <name evidence="2" type="ORF">PGLA2088_LOCUS23411</name>
</gene>
<dbReference type="Proteomes" id="UP000626109">
    <property type="component" value="Unassembled WGS sequence"/>
</dbReference>
<dbReference type="EMBL" id="CAJNNW010026186">
    <property type="protein sequence ID" value="CAE8683350.1"/>
    <property type="molecule type" value="Genomic_DNA"/>
</dbReference>
<comment type="caution">
    <text evidence="2">The sequence shown here is derived from an EMBL/GenBank/DDBJ whole genome shotgun (WGS) entry which is preliminary data.</text>
</comment>
<feature type="compositionally biased region" description="Low complexity" evidence="1">
    <location>
        <begin position="87"/>
        <end position="96"/>
    </location>
</feature>
<dbReference type="AlphaFoldDB" id="A0A813JJR3"/>
<evidence type="ECO:0000313" key="2">
    <source>
        <dbReference type="EMBL" id="CAE8683350.1"/>
    </source>
</evidence>